<dbReference type="PROSITE" id="PS50157">
    <property type="entry name" value="ZINC_FINGER_C2H2_2"/>
    <property type="match status" value="1"/>
</dbReference>
<dbReference type="GeneID" id="9803976"/>
<evidence type="ECO:0000313" key="2">
    <source>
        <dbReference type="Proteomes" id="UP000008281"/>
    </source>
</evidence>
<dbReference type="RefSeq" id="XP_003110067.2">
    <property type="nucleotide sequence ID" value="XM_003110019.2"/>
</dbReference>
<dbReference type="FunCoup" id="E3M1G6">
    <property type="interactions" value="571"/>
</dbReference>
<dbReference type="Proteomes" id="UP000008281">
    <property type="component" value="Unassembled WGS sequence"/>
</dbReference>
<evidence type="ECO:0000313" key="1">
    <source>
        <dbReference type="EMBL" id="EFO88856.1"/>
    </source>
</evidence>
<dbReference type="PANTHER" id="PTHR34850">
    <property type="entry name" value="PROTEIN CBG21297"/>
    <property type="match status" value="1"/>
</dbReference>
<gene>
    <name evidence="1" type="ORF">CRE_06542</name>
</gene>
<dbReference type="HOGENOM" id="CLU_051735_0_0_1"/>
<dbReference type="OMA" id="MRIMADD"/>
<keyword evidence="2" id="KW-1185">Reference proteome</keyword>
<dbReference type="InterPro" id="IPR013087">
    <property type="entry name" value="Znf_C2H2_type"/>
</dbReference>
<proteinExistence type="predicted"/>
<dbReference type="CTD" id="9803976"/>
<accession>E3M1G6</accession>
<name>E3M1G6_CAERE</name>
<dbReference type="KEGG" id="crq:GCK72_006997"/>
<dbReference type="PANTHER" id="PTHR34850:SF3">
    <property type="entry name" value="C2H2-TYPE DOMAIN-CONTAINING PROTEIN-RELATED"/>
    <property type="match status" value="1"/>
</dbReference>
<reference evidence="1" key="1">
    <citation type="submission" date="2007-07" db="EMBL/GenBank/DDBJ databases">
        <title>PCAP assembly of the Caenorhabditis remanei genome.</title>
        <authorList>
            <consortium name="The Caenorhabditis remanei Sequencing Consortium"/>
            <person name="Wilson R.K."/>
        </authorList>
    </citation>
    <scope>NUCLEOTIDE SEQUENCE [LARGE SCALE GENOMIC DNA]</scope>
    <source>
        <strain evidence="1">PB4641</strain>
    </source>
</reference>
<dbReference type="eggNOG" id="ENOG502THUR">
    <property type="taxonomic scope" value="Eukaryota"/>
</dbReference>
<dbReference type="AlphaFoldDB" id="E3M1G6"/>
<organism evidence="2">
    <name type="scientific">Caenorhabditis remanei</name>
    <name type="common">Caenorhabditis vulgaris</name>
    <dbReference type="NCBI Taxonomy" id="31234"/>
    <lineage>
        <taxon>Eukaryota</taxon>
        <taxon>Metazoa</taxon>
        <taxon>Ecdysozoa</taxon>
        <taxon>Nematoda</taxon>
        <taxon>Chromadorea</taxon>
        <taxon>Rhabditida</taxon>
        <taxon>Rhabditina</taxon>
        <taxon>Rhabditomorpha</taxon>
        <taxon>Rhabditoidea</taxon>
        <taxon>Rhabditidae</taxon>
        <taxon>Peloderinae</taxon>
        <taxon>Caenorhabditis</taxon>
    </lineage>
</organism>
<dbReference type="OrthoDB" id="5871691at2759"/>
<protein>
    <submittedName>
        <fullName evidence="1">Uncharacterized protein</fullName>
    </submittedName>
</protein>
<sequence>MEIVPIPEKSKGPTGHCSTIKRNHSMVTQHKTFGLRDFIIALADNHDDLQIETLPEEYEGPERHLEMVGLKCPRCNKDAENTRDLVAHLVTHQSEQIQCIYNSTGAVTKDVNEQLKYATALQAKNSIFKKKIENRLLTISVAMSSPLFPFLSMRKLKIHMDQPPNATKSSANSDLIKKDLVRGGNIHSLFFDWFDMQKVYEKIKAGMKLKQEKQEMKYFESICEGGQVMYQDLVHKKRTEEETMCLASALNLPIDFTQEQLVDSMRIMADDKAYCPETGSKRRCTKNKSYKYDV</sequence>
<dbReference type="EMBL" id="DS268421">
    <property type="protein sequence ID" value="EFO88856.1"/>
    <property type="molecule type" value="Genomic_DNA"/>
</dbReference>